<evidence type="ECO:0000256" key="2">
    <source>
        <dbReference type="ARBA" id="ARBA00006604"/>
    </source>
</evidence>
<comment type="function">
    <text evidence="7">Catalyzes the reversible isomerization of glucose-6-phosphate to fructose-6-phosphate.</text>
</comment>
<dbReference type="PANTHER" id="PTHR11469:SF1">
    <property type="entry name" value="GLUCOSE-6-PHOSPHATE ISOMERASE"/>
    <property type="match status" value="1"/>
</dbReference>
<evidence type="ECO:0000256" key="5">
    <source>
        <dbReference type="ARBA" id="ARBA00023235"/>
    </source>
</evidence>
<reference evidence="9 10" key="1">
    <citation type="journal article" date="2022" name="IScience">
        <title>An ultrasensitive nanofiber-based assay for enzymatic hydrolysis and deep-sea microbial degradation of cellulose.</title>
        <authorList>
            <person name="Tsudome M."/>
            <person name="Tachioka M."/>
            <person name="Miyazaki M."/>
            <person name="Uchimura K."/>
            <person name="Tsuda M."/>
            <person name="Takaki Y."/>
            <person name="Deguchi S."/>
        </authorList>
    </citation>
    <scope>NUCLEOTIDE SEQUENCE [LARGE SCALE GENOMIC DNA]</scope>
    <source>
        <strain evidence="9 10">GE09</strain>
    </source>
</reference>
<comment type="similarity">
    <text evidence="2 7 8">Belongs to the GPI family.</text>
</comment>
<dbReference type="EC" id="5.3.1.9" evidence="7"/>
<comment type="pathway">
    <text evidence="7">Carbohydrate biosynthesis; gluconeogenesis.</text>
</comment>
<dbReference type="PROSITE" id="PS51463">
    <property type="entry name" value="P_GLUCOSE_ISOMERASE_3"/>
    <property type="match status" value="1"/>
</dbReference>
<dbReference type="GO" id="GO:0006094">
    <property type="term" value="P:gluconeogenesis"/>
    <property type="evidence" value="ECO:0007669"/>
    <property type="project" value="UniProtKB-UniRule"/>
</dbReference>
<dbReference type="HAMAP" id="MF_00473">
    <property type="entry name" value="G6P_isomerase"/>
    <property type="match status" value="1"/>
</dbReference>
<dbReference type="InterPro" id="IPR001672">
    <property type="entry name" value="G6P_Isomerase"/>
</dbReference>
<sequence length="545" mass="60154">MPNNALAKTYSNWENLEKLQAQISKLHLSELFEQDSTRAARFSASAAGLDLDFSKNHLSVDILGELVKLAEQADLKGAITRIFKGEHINNTEDRPALHAALRHIGEPQTPEHKEVQETLERMGKLVAKVHSKEWKGFKGEAITDVVNIGIGGSDLGPRMVTKALTPYHTGHVNLHFIANVDGAEIHDLTQGLNPATTLFIVASKSFSTQETLENAKTARRWILAGGCDEGDLPKHFVAISSKVEKAVEFGIAAENVYPIWDWVGGRYSLWSAIGLPIAFAIGMDNFNALRAGANAMDKHFAEAPLEKNIPALMGLIVFWYTQFFDTTAQAVLPYAYHMQMLPAYLQQLEMESNGKSVTREGDRVDYSTGSIVWGTEGTNGQHSFHQLLHQGTVLMPIDFIATLKAHHPIDHQHRLLFANCVAQSQALLTGRDLETTKAELRASGTSEDEIDRLAEHKVHPGSRPSNTILMEKLSPETLGALIAAYEHKVYTLGVLMNINSFDQWGVELGKLLGNHVNDAIETTDVPGDWDSSTARLVERFCEANK</sequence>
<dbReference type="InterPro" id="IPR018189">
    <property type="entry name" value="Phosphoglucose_isomerase_CS"/>
</dbReference>
<gene>
    <name evidence="7" type="primary">pgi</name>
    <name evidence="9" type="ORF">MARGE09_P0620</name>
</gene>
<feature type="active site" evidence="7">
    <location>
        <position position="510"/>
    </location>
</feature>
<dbReference type="PRINTS" id="PR00662">
    <property type="entry name" value="G6PISOMERASE"/>
</dbReference>
<dbReference type="InterPro" id="IPR035482">
    <property type="entry name" value="SIS_PGI_2"/>
</dbReference>
<dbReference type="InterPro" id="IPR046348">
    <property type="entry name" value="SIS_dom_sf"/>
</dbReference>
<evidence type="ECO:0000256" key="7">
    <source>
        <dbReference type="HAMAP-Rule" id="MF_00473"/>
    </source>
</evidence>
<dbReference type="AlphaFoldDB" id="A0AAN2BIX2"/>
<dbReference type="InterPro" id="IPR035476">
    <property type="entry name" value="SIS_PGI_1"/>
</dbReference>
<dbReference type="KEGG" id="marq:MARGE09_P0620"/>
<dbReference type="GO" id="GO:0004347">
    <property type="term" value="F:glucose-6-phosphate isomerase activity"/>
    <property type="evidence" value="ECO:0007669"/>
    <property type="project" value="UniProtKB-UniRule"/>
</dbReference>
<dbReference type="SUPFAM" id="SSF53697">
    <property type="entry name" value="SIS domain"/>
    <property type="match status" value="1"/>
</dbReference>
<dbReference type="GO" id="GO:0005829">
    <property type="term" value="C:cytosol"/>
    <property type="evidence" value="ECO:0007669"/>
    <property type="project" value="TreeGrafter"/>
</dbReference>
<organism evidence="9 10">
    <name type="scientific">Marinagarivorans cellulosilyticus</name>
    <dbReference type="NCBI Taxonomy" id="2721545"/>
    <lineage>
        <taxon>Bacteria</taxon>
        <taxon>Pseudomonadati</taxon>
        <taxon>Pseudomonadota</taxon>
        <taxon>Gammaproteobacteria</taxon>
        <taxon>Cellvibrionales</taxon>
        <taxon>Cellvibrionaceae</taxon>
        <taxon>Marinagarivorans</taxon>
    </lineage>
</organism>
<dbReference type="GO" id="GO:0097367">
    <property type="term" value="F:carbohydrate derivative binding"/>
    <property type="evidence" value="ECO:0007669"/>
    <property type="project" value="InterPro"/>
</dbReference>
<keyword evidence="7" id="KW-0963">Cytoplasm</keyword>
<dbReference type="Gene3D" id="3.40.50.10490">
    <property type="entry name" value="Glucose-6-phosphate isomerase like protein, domain 1"/>
    <property type="match status" value="2"/>
</dbReference>
<dbReference type="GO" id="GO:0006096">
    <property type="term" value="P:glycolytic process"/>
    <property type="evidence" value="ECO:0007669"/>
    <property type="project" value="UniProtKB-UniRule"/>
</dbReference>
<dbReference type="Proteomes" id="UP001320119">
    <property type="component" value="Chromosome"/>
</dbReference>
<accession>A0AAN2BIX2</accession>
<comment type="pathway">
    <text evidence="1 7 8">Carbohydrate degradation; glycolysis; D-glyceraldehyde 3-phosphate and glycerone phosphate from D-glucose: step 2/4.</text>
</comment>
<evidence type="ECO:0000256" key="3">
    <source>
        <dbReference type="ARBA" id="ARBA00022432"/>
    </source>
</evidence>
<dbReference type="NCBIfam" id="NF001211">
    <property type="entry name" value="PRK00179.1"/>
    <property type="match status" value="1"/>
</dbReference>
<feature type="active site" description="Proton donor" evidence="7">
    <location>
        <position position="351"/>
    </location>
</feature>
<keyword evidence="10" id="KW-1185">Reference proteome</keyword>
<dbReference type="RefSeq" id="WP_236985920.1">
    <property type="nucleotide sequence ID" value="NZ_AP023086.1"/>
</dbReference>
<dbReference type="GO" id="GO:0051156">
    <property type="term" value="P:glucose 6-phosphate metabolic process"/>
    <property type="evidence" value="ECO:0007669"/>
    <property type="project" value="TreeGrafter"/>
</dbReference>
<evidence type="ECO:0000313" key="9">
    <source>
        <dbReference type="EMBL" id="BCD96420.1"/>
    </source>
</evidence>
<dbReference type="PROSITE" id="PS00174">
    <property type="entry name" value="P_GLUCOSE_ISOMERASE_2"/>
    <property type="match status" value="1"/>
</dbReference>
<dbReference type="CDD" id="cd05015">
    <property type="entry name" value="SIS_PGI_1"/>
    <property type="match status" value="1"/>
</dbReference>
<dbReference type="PANTHER" id="PTHR11469">
    <property type="entry name" value="GLUCOSE-6-PHOSPHATE ISOMERASE"/>
    <property type="match status" value="1"/>
</dbReference>
<keyword evidence="5 7" id="KW-0413">Isomerase</keyword>
<dbReference type="GO" id="GO:0048029">
    <property type="term" value="F:monosaccharide binding"/>
    <property type="evidence" value="ECO:0007669"/>
    <property type="project" value="TreeGrafter"/>
</dbReference>
<feature type="active site" evidence="7">
    <location>
        <position position="382"/>
    </location>
</feature>
<dbReference type="Gene3D" id="1.10.1390.10">
    <property type="match status" value="1"/>
</dbReference>
<evidence type="ECO:0000256" key="6">
    <source>
        <dbReference type="ARBA" id="ARBA00029321"/>
    </source>
</evidence>
<keyword evidence="4 7" id="KW-0324">Glycolysis</keyword>
<dbReference type="Pfam" id="PF00342">
    <property type="entry name" value="PGI"/>
    <property type="match status" value="1"/>
</dbReference>
<dbReference type="PROSITE" id="PS00765">
    <property type="entry name" value="P_GLUCOSE_ISOMERASE_1"/>
    <property type="match status" value="1"/>
</dbReference>
<comment type="catalytic activity">
    <reaction evidence="6 7 8">
        <text>alpha-D-glucose 6-phosphate = beta-D-fructose 6-phosphate</text>
        <dbReference type="Rhea" id="RHEA:11816"/>
        <dbReference type="ChEBI" id="CHEBI:57634"/>
        <dbReference type="ChEBI" id="CHEBI:58225"/>
        <dbReference type="EC" id="5.3.1.9"/>
    </reaction>
</comment>
<proteinExistence type="inferred from homology"/>
<dbReference type="InterPro" id="IPR023096">
    <property type="entry name" value="G6P_Isomerase_C"/>
</dbReference>
<evidence type="ECO:0000256" key="1">
    <source>
        <dbReference type="ARBA" id="ARBA00004926"/>
    </source>
</evidence>
<evidence type="ECO:0000313" key="10">
    <source>
        <dbReference type="Proteomes" id="UP001320119"/>
    </source>
</evidence>
<name>A0AAN2BIX2_9GAMM</name>
<dbReference type="CDD" id="cd05016">
    <property type="entry name" value="SIS_PGI_2"/>
    <property type="match status" value="1"/>
</dbReference>
<dbReference type="EMBL" id="AP023086">
    <property type="protein sequence ID" value="BCD96420.1"/>
    <property type="molecule type" value="Genomic_DNA"/>
</dbReference>
<keyword evidence="3 7" id="KW-0312">Gluconeogenesis</keyword>
<protein>
    <recommendedName>
        <fullName evidence="7">Glucose-6-phosphate isomerase</fullName>
        <shortName evidence="7">GPI</shortName>
        <ecNumber evidence="7">5.3.1.9</ecNumber>
    </recommendedName>
    <alternativeName>
        <fullName evidence="7">Phosphoglucose isomerase</fullName>
        <shortName evidence="7">PGI</shortName>
    </alternativeName>
    <alternativeName>
        <fullName evidence="7">Phosphohexose isomerase</fullName>
        <shortName evidence="7">PHI</shortName>
    </alternativeName>
</protein>
<evidence type="ECO:0000256" key="8">
    <source>
        <dbReference type="RuleBase" id="RU000612"/>
    </source>
</evidence>
<comment type="subcellular location">
    <subcellularLocation>
        <location evidence="7">Cytoplasm</location>
    </subcellularLocation>
</comment>
<evidence type="ECO:0000256" key="4">
    <source>
        <dbReference type="ARBA" id="ARBA00023152"/>
    </source>
</evidence>